<reference evidence="3 4" key="1">
    <citation type="journal article" date="2017" name="Nat. Commun.">
        <title>Genome assembly with in vitro proximity ligation data and whole-genome triplication in lettuce.</title>
        <authorList>
            <person name="Reyes-Chin-Wo S."/>
            <person name="Wang Z."/>
            <person name="Yang X."/>
            <person name="Kozik A."/>
            <person name="Arikit S."/>
            <person name="Song C."/>
            <person name="Xia L."/>
            <person name="Froenicke L."/>
            <person name="Lavelle D.O."/>
            <person name="Truco M.J."/>
            <person name="Xia R."/>
            <person name="Zhu S."/>
            <person name="Xu C."/>
            <person name="Xu H."/>
            <person name="Xu X."/>
            <person name="Cox K."/>
            <person name="Korf I."/>
            <person name="Meyers B.C."/>
            <person name="Michelmore R.W."/>
        </authorList>
    </citation>
    <scope>NUCLEOTIDE SEQUENCE [LARGE SCALE GENOMIC DNA]</scope>
    <source>
        <strain evidence="4">cv. Salinas</strain>
        <tissue evidence="3">Seedlings</tissue>
    </source>
</reference>
<dbReference type="CDD" id="cd03784">
    <property type="entry name" value="GT1_Gtf-like"/>
    <property type="match status" value="1"/>
</dbReference>
<name>A0A9R1W660_LACSA</name>
<dbReference type="Pfam" id="PF00201">
    <property type="entry name" value="UDPGT"/>
    <property type="match status" value="1"/>
</dbReference>
<evidence type="ECO:0000256" key="1">
    <source>
        <dbReference type="ARBA" id="ARBA00009995"/>
    </source>
</evidence>
<dbReference type="GO" id="GO:0080043">
    <property type="term" value="F:quercetin 3-O-glucosyltransferase activity"/>
    <property type="evidence" value="ECO:0000318"/>
    <property type="project" value="GO_Central"/>
</dbReference>
<dbReference type="EMBL" id="NBSK02000003">
    <property type="protein sequence ID" value="KAJ0216825.1"/>
    <property type="molecule type" value="Genomic_DNA"/>
</dbReference>
<dbReference type="Gene3D" id="3.40.50.2000">
    <property type="entry name" value="Glycogen Phosphorylase B"/>
    <property type="match status" value="2"/>
</dbReference>
<dbReference type="OrthoDB" id="5835829at2759"/>
<organism evidence="3 4">
    <name type="scientific">Lactuca sativa</name>
    <name type="common">Garden lettuce</name>
    <dbReference type="NCBI Taxonomy" id="4236"/>
    <lineage>
        <taxon>Eukaryota</taxon>
        <taxon>Viridiplantae</taxon>
        <taxon>Streptophyta</taxon>
        <taxon>Embryophyta</taxon>
        <taxon>Tracheophyta</taxon>
        <taxon>Spermatophyta</taxon>
        <taxon>Magnoliopsida</taxon>
        <taxon>eudicotyledons</taxon>
        <taxon>Gunneridae</taxon>
        <taxon>Pentapetalae</taxon>
        <taxon>asterids</taxon>
        <taxon>campanulids</taxon>
        <taxon>Asterales</taxon>
        <taxon>Asteraceae</taxon>
        <taxon>Cichorioideae</taxon>
        <taxon>Cichorieae</taxon>
        <taxon>Lactucinae</taxon>
        <taxon>Lactuca</taxon>
    </lineage>
</organism>
<evidence type="ECO:0000313" key="3">
    <source>
        <dbReference type="EMBL" id="KAJ0216825.1"/>
    </source>
</evidence>
<evidence type="ECO:0000313" key="4">
    <source>
        <dbReference type="Proteomes" id="UP000235145"/>
    </source>
</evidence>
<dbReference type="SUPFAM" id="SSF53756">
    <property type="entry name" value="UDP-Glycosyltransferase/glycogen phosphorylase"/>
    <property type="match status" value="1"/>
</dbReference>
<dbReference type="PANTHER" id="PTHR11926">
    <property type="entry name" value="GLUCOSYL/GLUCURONOSYL TRANSFERASES"/>
    <property type="match status" value="1"/>
</dbReference>
<dbReference type="Proteomes" id="UP000235145">
    <property type="component" value="Unassembled WGS sequence"/>
</dbReference>
<dbReference type="GO" id="GO:0080044">
    <property type="term" value="F:quercetin 7-O-glucosyltransferase activity"/>
    <property type="evidence" value="ECO:0000318"/>
    <property type="project" value="GO_Central"/>
</dbReference>
<gene>
    <name evidence="3" type="ORF">LSAT_V11C300137850</name>
</gene>
<evidence type="ECO:0000256" key="2">
    <source>
        <dbReference type="ARBA" id="ARBA00022679"/>
    </source>
</evidence>
<sequence>MAKHHVLVIPYPAQGHVIPTMELAQRLVEEGLKVTFVNTEAIHKVVTSNLVQNDGSKDLMDMVSIPDGLEPWEDRNDQIKLAKSIVDSMPSKLEELVEMINKKDSNKLTCIIADDSMGWALRVAKKIGMKRAAFWPAAATTLATMMCSQKLIDDKVINKDGKPLNDDMIHLSDSMPPIKPSNLPWMSAGDVTTIELSFQFAIGVAEGAMLAEKVICNSSLELEPATFNQFPQLLPIGPLLASNRLANQTGHFWQEDSTCLKWLDQQPACSVIYIAFGSITILNQKQFEELALGLELSCKSFLWVVRTGMVKETTTSFPYGYVERIDSRGKIVSWAPQQKVLAHPSVACFMTHCGWNSSLEGVINGLPFLCWPYFTDQILNETIICEIWKTGLGFRKDEEGVISKEEIKSKVEQLFGDESFKDKALQIKHKVRSSVNPGGLSHQNLCNFIEWIQENHAYANEETASV</sequence>
<keyword evidence="2" id="KW-0808">Transferase</keyword>
<dbReference type="InterPro" id="IPR002213">
    <property type="entry name" value="UDP_glucos_trans"/>
</dbReference>
<dbReference type="Gramene" id="rna-gnl|WGS:NBSK|LSAT_3X97880_mrna">
    <property type="protein sequence ID" value="cds-PLY74971.1"/>
    <property type="gene ID" value="gene-LSAT_3X97880"/>
</dbReference>
<protein>
    <recommendedName>
        <fullName evidence="5">Glycosyltransferase</fullName>
    </recommendedName>
</protein>
<proteinExistence type="inferred from homology"/>
<dbReference type="AlphaFoldDB" id="A0A9R1W660"/>
<dbReference type="FunFam" id="3.40.50.2000:FF:000108">
    <property type="entry name" value="UDP-glycosyltransferase 83A1"/>
    <property type="match status" value="1"/>
</dbReference>
<keyword evidence="4" id="KW-1185">Reference proteome</keyword>
<dbReference type="PANTHER" id="PTHR11926:SF1412">
    <property type="entry name" value="UDP-GLYCOSYLTRANSFERASE 83A1-LIKE"/>
    <property type="match status" value="1"/>
</dbReference>
<dbReference type="GO" id="GO:0005737">
    <property type="term" value="C:cytoplasm"/>
    <property type="evidence" value="ECO:0000318"/>
    <property type="project" value="GO_Central"/>
</dbReference>
<comment type="similarity">
    <text evidence="1">Belongs to the UDP-glycosyltransferase family.</text>
</comment>
<dbReference type="FunFam" id="3.40.50.2000:FF:000061">
    <property type="entry name" value="UDP-glycosyltransferase 83A1"/>
    <property type="match status" value="1"/>
</dbReference>
<comment type="caution">
    <text evidence="3">The sequence shown here is derived from an EMBL/GenBank/DDBJ whole genome shotgun (WGS) entry which is preliminary data.</text>
</comment>
<evidence type="ECO:0008006" key="5">
    <source>
        <dbReference type="Google" id="ProtNLM"/>
    </source>
</evidence>
<accession>A0A9R1W660</accession>